<evidence type="ECO:0000259" key="7">
    <source>
        <dbReference type="PROSITE" id="PS51981"/>
    </source>
</evidence>
<dbReference type="PROSITE" id="PS51981">
    <property type="entry name" value="ZF_RZ"/>
    <property type="match status" value="1"/>
</dbReference>
<dbReference type="Pfam" id="PF20173">
    <property type="entry name" value="ZnF_RZ-type"/>
    <property type="match status" value="1"/>
</dbReference>
<protein>
    <recommendedName>
        <fullName evidence="7">RZ-type domain-containing protein</fullName>
    </recommendedName>
</protein>
<evidence type="ECO:0000256" key="5">
    <source>
        <dbReference type="ARBA" id="ARBA00022833"/>
    </source>
</evidence>
<dbReference type="GO" id="GO:0008270">
    <property type="term" value="F:zinc ion binding"/>
    <property type="evidence" value="ECO:0007669"/>
    <property type="project" value="UniProtKB-KW"/>
</dbReference>
<dbReference type="InterPro" id="IPR046439">
    <property type="entry name" value="ZF_RZ_dom"/>
</dbReference>
<dbReference type="OrthoDB" id="2423195at2759"/>
<evidence type="ECO:0000313" key="9">
    <source>
        <dbReference type="Proteomes" id="UP000250266"/>
    </source>
</evidence>
<keyword evidence="2" id="KW-0963">Cytoplasm</keyword>
<keyword evidence="4" id="KW-0863">Zinc-finger</keyword>
<evidence type="ECO:0000256" key="4">
    <source>
        <dbReference type="ARBA" id="ARBA00022771"/>
    </source>
</evidence>
<dbReference type="GO" id="GO:0005737">
    <property type="term" value="C:cytoplasm"/>
    <property type="evidence" value="ECO:0007669"/>
    <property type="project" value="UniProtKB-SubCell"/>
</dbReference>
<dbReference type="EMBL" id="KV745232">
    <property type="protein sequence ID" value="OCK76215.1"/>
    <property type="molecule type" value="Genomic_DNA"/>
</dbReference>
<gene>
    <name evidence="8" type="ORF">K432DRAFT_385611</name>
</gene>
<keyword evidence="5" id="KW-0862">Zinc</keyword>
<name>A0A8E2E2S5_9PEZI</name>
<reference evidence="8 9" key="1">
    <citation type="journal article" date="2016" name="Nat. Commun.">
        <title>Ectomycorrhizal ecology is imprinted in the genome of the dominant symbiotic fungus Cenococcum geophilum.</title>
        <authorList>
            <consortium name="DOE Joint Genome Institute"/>
            <person name="Peter M."/>
            <person name="Kohler A."/>
            <person name="Ohm R.A."/>
            <person name="Kuo A."/>
            <person name="Krutzmann J."/>
            <person name="Morin E."/>
            <person name="Arend M."/>
            <person name="Barry K.W."/>
            <person name="Binder M."/>
            <person name="Choi C."/>
            <person name="Clum A."/>
            <person name="Copeland A."/>
            <person name="Grisel N."/>
            <person name="Haridas S."/>
            <person name="Kipfer T."/>
            <person name="LaButti K."/>
            <person name="Lindquist E."/>
            <person name="Lipzen A."/>
            <person name="Maire R."/>
            <person name="Meier B."/>
            <person name="Mihaltcheva S."/>
            <person name="Molinier V."/>
            <person name="Murat C."/>
            <person name="Poggeler S."/>
            <person name="Quandt C.A."/>
            <person name="Sperisen C."/>
            <person name="Tritt A."/>
            <person name="Tisserant E."/>
            <person name="Crous P.W."/>
            <person name="Henrissat B."/>
            <person name="Nehls U."/>
            <person name="Egli S."/>
            <person name="Spatafora J.W."/>
            <person name="Grigoriev I.V."/>
            <person name="Martin F.M."/>
        </authorList>
    </citation>
    <scope>NUCLEOTIDE SEQUENCE [LARGE SCALE GENOMIC DNA]</scope>
    <source>
        <strain evidence="8 9">CBS 459.81</strain>
    </source>
</reference>
<sequence length="193" mass="21438">MATALLVRCHLSILSDFVEQVRGTPGTFKTENFLDLSANRQDCEALADAARISNDTIREVEAHLFAAHFCAIERSSSRFEAAQALKNEAELHMDIEVALREGHRDTVSNLKHTRAEITAVEESLEDGTFFSFVTTEERRAVLAAIANEFKGTGHWYYCAIGHSFTIGEYVWSMEKAKCPICGATVGLDEGIMF</sequence>
<dbReference type="GO" id="GO:0002376">
    <property type="term" value="P:immune system process"/>
    <property type="evidence" value="ECO:0007669"/>
    <property type="project" value="UniProtKB-KW"/>
</dbReference>
<evidence type="ECO:0000256" key="1">
    <source>
        <dbReference type="ARBA" id="ARBA00004496"/>
    </source>
</evidence>
<organism evidence="8 9">
    <name type="scientific">Lepidopterella palustris CBS 459.81</name>
    <dbReference type="NCBI Taxonomy" id="1314670"/>
    <lineage>
        <taxon>Eukaryota</taxon>
        <taxon>Fungi</taxon>
        <taxon>Dikarya</taxon>
        <taxon>Ascomycota</taxon>
        <taxon>Pezizomycotina</taxon>
        <taxon>Dothideomycetes</taxon>
        <taxon>Pleosporomycetidae</taxon>
        <taxon>Mytilinidiales</taxon>
        <taxon>Argynnaceae</taxon>
        <taxon>Lepidopterella</taxon>
    </lineage>
</organism>
<proteinExistence type="predicted"/>
<evidence type="ECO:0000256" key="2">
    <source>
        <dbReference type="ARBA" id="ARBA00022490"/>
    </source>
</evidence>
<comment type="subcellular location">
    <subcellularLocation>
        <location evidence="1">Cytoplasm</location>
    </subcellularLocation>
</comment>
<dbReference type="AlphaFoldDB" id="A0A8E2E2S5"/>
<keyword evidence="9" id="KW-1185">Reference proteome</keyword>
<evidence type="ECO:0000256" key="3">
    <source>
        <dbReference type="ARBA" id="ARBA00022723"/>
    </source>
</evidence>
<accession>A0A8E2E2S5</accession>
<keyword evidence="3" id="KW-0479">Metal-binding</keyword>
<evidence type="ECO:0000313" key="8">
    <source>
        <dbReference type="EMBL" id="OCK76215.1"/>
    </source>
</evidence>
<feature type="domain" description="RZ-type" evidence="7">
    <location>
        <begin position="133"/>
        <end position="193"/>
    </location>
</feature>
<evidence type="ECO:0000256" key="6">
    <source>
        <dbReference type="ARBA" id="ARBA00022859"/>
    </source>
</evidence>
<keyword evidence="6" id="KW-0391">Immunity</keyword>
<dbReference type="Proteomes" id="UP000250266">
    <property type="component" value="Unassembled WGS sequence"/>
</dbReference>